<proteinExistence type="predicted"/>
<dbReference type="Gene3D" id="2.170.150.80">
    <property type="entry name" value="NAC domain"/>
    <property type="match status" value="1"/>
</dbReference>
<dbReference type="PANTHER" id="PTHR31744">
    <property type="entry name" value="PROTEIN CUP-SHAPED COTYLEDON 2-RELATED"/>
    <property type="match status" value="1"/>
</dbReference>
<keyword evidence="1" id="KW-0805">Transcription regulation</keyword>
<protein>
    <recommendedName>
        <fullName evidence="5">NAC domain-containing protein</fullName>
    </recommendedName>
</protein>
<gene>
    <name evidence="6" type="ORF">QN277_025387</name>
</gene>
<evidence type="ECO:0000313" key="6">
    <source>
        <dbReference type="EMBL" id="KAK4264178.1"/>
    </source>
</evidence>
<evidence type="ECO:0000256" key="3">
    <source>
        <dbReference type="ARBA" id="ARBA00023163"/>
    </source>
</evidence>
<evidence type="ECO:0000256" key="2">
    <source>
        <dbReference type="ARBA" id="ARBA00023125"/>
    </source>
</evidence>
<keyword evidence="2" id="KW-0238">DNA-binding</keyword>
<keyword evidence="3" id="KW-0804">Transcription</keyword>
<accession>A0AAE1J901</accession>
<dbReference type="PANTHER" id="PTHR31744:SF104">
    <property type="entry name" value="NAC DOMAIN-CONTAINING PROTEIN 100"/>
    <property type="match status" value="1"/>
</dbReference>
<dbReference type="PROSITE" id="PS51005">
    <property type="entry name" value="NAC"/>
    <property type="match status" value="1"/>
</dbReference>
<dbReference type="GO" id="GO:0006355">
    <property type="term" value="P:regulation of DNA-templated transcription"/>
    <property type="evidence" value="ECO:0007669"/>
    <property type="project" value="InterPro"/>
</dbReference>
<reference evidence="6" key="1">
    <citation type="submission" date="2023-10" db="EMBL/GenBank/DDBJ databases">
        <title>Chromosome-level genome of the transformable northern wattle, Acacia crassicarpa.</title>
        <authorList>
            <person name="Massaro I."/>
            <person name="Sinha N.R."/>
            <person name="Poethig S."/>
            <person name="Leichty A.R."/>
        </authorList>
    </citation>
    <scope>NUCLEOTIDE SEQUENCE</scope>
    <source>
        <strain evidence="6">Acra3RX</strain>
        <tissue evidence="6">Leaf</tissue>
    </source>
</reference>
<dbReference type="InterPro" id="IPR036093">
    <property type="entry name" value="NAC_dom_sf"/>
</dbReference>
<keyword evidence="4" id="KW-0539">Nucleus</keyword>
<evidence type="ECO:0000256" key="1">
    <source>
        <dbReference type="ARBA" id="ARBA00023015"/>
    </source>
</evidence>
<dbReference type="Pfam" id="PF02365">
    <property type="entry name" value="NAM"/>
    <property type="match status" value="1"/>
</dbReference>
<dbReference type="AlphaFoldDB" id="A0AAE1J901"/>
<evidence type="ECO:0000259" key="5">
    <source>
        <dbReference type="PROSITE" id="PS51005"/>
    </source>
</evidence>
<sequence>MENISVLFNKEEGQIYSSIGFRFQPTDEELLTHFLYKKTNNANFSHIAITEVVIQEFEAWDLPWLAKMGDYEWYFFCQRISRNQDGSKANRATEDGYWKSTGNDANINDREGNLIGKKKTLVFYMGGPPTGVKTDYVMHEYRLAGDSSKPGENEWVICRVFEKTSERQKTHLYDLLRF</sequence>
<comment type="caution">
    <text evidence="6">The sequence shown here is derived from an EMBL/GenBank/DDBJ whole genome shotgun (WGS) entry which is preliminary data.</text>
</comment>
<dbReference type="SUPFAM" id="SSF101941">
    <property type="entry name" value="NAC domain"/>
    <property type="match status" value="1"/>
</dbReference>
<evidence type="ECO:0000313" key="7">
    <source>
        <dbReference type="Proteomes" id="UP001293593"/>
    </source>
</evidence>
<dbReference type="EMBL" id="JAWXYG010000008">
    <property type="protein sequence ID" value="KAK4264178.1"/>
    <property type="molecule type" value="Genomic_DNA"/>
</dbReference>
<dbReference type="GO" id="GO:0003677">
    <property type="term" value="F:DNA binding"/>
    <property type="evidence" value="ECO:0007669"/>
    <property type="project" value="UniProtKB-KW"/>
</dbReference>
<dbReference type="InterPro" id="IPR003441">
    <property type="entry name" value="NAC-dom"/>
</dbReference>
<evidence type="ECO:0000256" key="4">
    <source>
        <dbReference type="ARBA" id="ARBA00023242"/>
    </source>
</evidence>
<name>A0AAE1J901_9FABA</name>
<dbReference type="Proteomes" id="UP001293593">
    <property type="component" value="Unassembled WGS sequence"/>
</dbReference>
<keyword evidence="7" id="KW-1185">Reference proteome</keyword>
<feature type="domain" description="NAC" evidence="5">
    <location>
        <begin position="17"/>
        <end position="163"/>
    </location>
</feature>
<organism evidence="6 7">
    <name type="scientific">Acacia crassicarpa</name>
    <name type="common">northern wattle</name>
    <dbReference type="NCBI Taxonomy" id="499986"/>
    <lineage>
        <taxon>Eukaryota</taxon>
        <taxon>Viridiplantae</taxon>
        <taxon>Streptophyta</taxon>
        <taxon>Embryophyta</taxon>
        <taxon>Tracheophyta</taxon>
        <taxon>Spermatophyta</taxon>
        <taxon>Magnoliopsida</taxon>
        <taxon>eudicotyledons</taxon>
        <taxon>Gunneridae</taxon>
        <taxon>Pentapetalae</taxon>
        <taxon>rosids</taxon>
        <taxon>fabids</taxon>
        <taxon>Fabales</taxon>
        <taxon>Fabaceae</taxon>
        <taxon>Caesalpinioideae</taxon>
        <taxon>mimosoid clade</taxon>
        <taxon>Acacieae</taxon>
        <taxon>Acacia</taxon>
    </lineage>
</organism>